<feature type="region of interest" description="Disordered" evidence="1">
    <location>
        <begin position="1"/>
        <end position="24"/>
    </location>
</feature>
<sequence>MTGTDQASPPALRPATPPDPARHRRPRLSWVFVVGRHIGRAAIATGRATQRWALRPSGRFALPALALAALLAVAGSAGGYLVPATAPNQPLPVPSGGAQDTDPAQAGGPQLGVPTEPDPTDTSLPGMTDVPTEGPTAPAQPQDALVGWAGPLSTTLSIPIVALQAYGYAQLSEQQSEPACHLTWTTLAGIGKVESNHGRANGAELLSSGKAVPPIIGLPLDGNGNRAKITDTDHGQYDGDSVYDRAVGPMQFVPSTWNRYQVDADQDGTADPNDINDAALAAANYLCAGGRDLSKPGDWWAAILSYNALQSYAENVFTAANDYGIHSRGVI</sequence>
<gene>
    <name evidence="4" type="ORF">GCM10023322_03800</name>
</gene>
<dbReference type="CDD" id="cd13399">
    <property type="entry name" value="Slt35-like"/>
    <property type="match status" value="1"/>
</dbReference>
<dbReference type="PANTHER" id="PTHR30163">
    <property type="entry name" value="MEMBRANE-BOUND LYTIC MUREIN TRANSGLYCOSYLASE B"/>
    <property type="match status" value="1"/>
</dbReference>
<accession>A0ABP9RIR6</accession>
<evidence type="ECO:0000313" key="5">
    <source>
        <dbReference type="Proteomes" id="UP001501570"/>
    </source>
</evidence>
<dbReference type="Proteomes" id="UP001501570">
    <property type="component" value="Unassembled WGS sequence"/>
</dbReference>
<dbReference type="InterPro" id="IPR031304">
    <property type="entry name" value="SLT_2"/>
</dbReference>
<keyword evidence="2" id="KW-0472">Membrane</keyword>
<evidence type="ECO:0000259" key="3">
    <source>
        <dbReference type="Pfam" id="PF13406"/>
    </source>
</evidence>
<keyword evidence="2" id="KW-0812">Transmembrane</keyword>
<dbReference type="RefSeq" id="WP_345625400.1">
    <property type="nucleotide sequence ID" value="NZ_BAABJQ010000001.1"/>
</dbReference>
<reference evidence="5" key="1">
    <citation type="journal article" date="2019" name="Int. J. Syst. Evol. Microbiol.">
        <title>The Global Catalogue of Microorganisms (GCM) 10K type strain sequencing project: providing services to taxonomists for standard genome sequencing and annotation.</title>
        <authorList>
            <consortium name="The Broad Institute Genomics Platform"/>
            <consortium name="The Broad Institute Genome Sequencing Center for Infectious Disease"/>
            <person name="Wu L."/>
            <person name="Ma J."/>
        </authorList>
    </citation>
    <scope>NUCLEOTIDE SEQUENCE [LARGE SCALE GENOMIC DNA]</scope>
    <source>
        <strain evidence="5">JCM 18304</strain>
    </source>
</reference>
<evidence type="ECO:0000256" key="2">
    <source>
        <dbReference type="SAM" id="Phobius"/>
    </source>
</evidence>
<dbReference type="SUPFAM" id="SSF53955">
    <property type="entry name" value="Lysozyme-like"/>
    <property type="match status" value="1"/>
</dbReference>
<comment type="caution">
    <text evidence="4">The sequence shown here is derived from an EMBL/GenBank/DDBJ whole genome shotgun (WGS) entry which is preliminary data.</text>
</comment>
<dbReference type="Gene3D" id="1.10.530.10">
    <property type="match status" value="1"/>
</dbReference>
<dbReference type="Pfam" id="PF13406">
    <property type="entry name" value="SLT_2"/>
    <property type="match status" value="1"/>
</dbReference>
<feature type="domain" description="Transglycosylase SLT" evidence="3">
    <location>
        <begin position="246"/>
        <end position="289"/>
    </location>
</feature>
<evidence type="ECO:0000256" key="1">
    <source>
        <dbReference type="SAM" id="MobiDB-lite"/>
    </source>
</evidence>
<keyword evidence="5" id="KW-1185">Reference proteome</keyword>
<feature type="transmembrane region" description="Helical" evidence="2">
    <location>
        <begin position="60"/>
        <end position="82"/>
    </location>
</feature>
<dbReference type="PANTHER" id="PTHR30163:SF8">
    <property type="entry name" value="LYTIC MUREIN TRANSGLYCOSYLASE"/>
    <property type="match status" value="1"/>
</dbReference>
<dbReference type="InterPro" id="IPR023346">
    <property type="entry name" value="Lysozyme-like_dom_sf"/>
</dbReference>
<proteinExistence type="predicted"/>
<feature type="region of interest" description="Disordered" evidence="1">
    <location>
        <begin position="91"/>
        <end position="139"/>
    </location>
</feature>
<protein>
    <submittedName>
        <fullName evidence="4">Lytic murein transglycosylase</fullName>
    </submittedName>
</protein>
<keyword evidence="2" id="KW-1133">Transmembrane helix</keyword>
<dbReference type="EMBL" id="BAABJQ010000001">
    <property type="protein sequence ID" value="GAA5177931.1"/>
    <property type="molecule type" value="Genomic_DNA"/>
</dbReference>
<dbReference type="InterPro" id="IPR043426">
    <property type="entry name" value="MltB-like"/>
</dbReference>
<evidence type="ECO:0000313" key="4">
    <source>
        <dbReference type="EMBL" id="GAA5177931.1"/>
    </source>
</evidence>
<organism evidence="4 5">
    <name type="scientific">Rugosimonospora acidiphila</name>
    <dbReference type="NCBI Taxonomy" id="556531"/>
    <lineage>
        <taxon>Bacteria</taxon>
        <taxon>Bacillati</taxon>
        <taxon>Actinomycetota</taxon>
        <taxon>Actinomycetes</taxon>
        <taxon>Micromonosporales</taxon>
        <taxon>Micromonosporaceae</taxon>
        <taxon>Rugosimonospora</taxon>
    </lineage>
</organism>
<name>A0ABP9RIR6_9ACTN</name>